<evidence type="ECO:0000256" key="7">
    <source>
        <dbReference type="ARBA" id="ARBA00022989"/>
    </source>
</evidence>
<name>A0ABM3ZUI0_ZIZJJ</name>
<dbReference type="GeneID" id="132799692"/>
<organism evidence="12 13">
    <name type="scientific">Ziziphus jujuba</name>
    <name type="common">Chinese jujube</name>
    <name type="synonym">Ziziphus sativa</name>
    <dbReference type="NCBI Taxonomy" id="326968"/>
    <lineage>
        <taxon>Eukaryota</taxon>
        <taxon>Viridiplantae</taxon>
        <taxon>Streptophyta</taxon>
        <taxon>Embryophyta</taxon>
        <taxon>Tracheophyta</taxon>
        <taxon>Spermatophyta</taxon>
        <taxon>Magnoliopsida</taxon>
        <taxon>eudicotyledons</taxon>
        <taxon>Gunneridae</taxon>
        <taxon>Pentapetalae</taxon>
        <taxon>rosids</taxon>
        <taxon>fabids</taxon>
        <taxon>Rosales</taxon>
        <taxon>Rhamnaceae</taxon>
        <taxon>Paliureae</taxon>
        <taxon>Ziziphus</taxon>
    </lineage>
</organism>
<feature type="transmembrane region" description="Helical" evidence="11">
    <location>
        <begin position="385"/>
        <end position="404"/>
    </location>
</feature>
<keyword evidence="10" id="KW-0325">Glycoprotein</keyword>
<comment type="similarity">
    <text evidence="2">Belongs to the RLP family.</text>
</comment>
<sequence>MKLDCMDLSGNKLHGSLIVPPLSISYFYISNNNFRGGIHPSFRKWNNLKFLDISYNHFGASVPRWLCNFNSSLEVFDLHGNNFEGRLHGMFSFGSMHNLKLLDLNYNQFQGQVPQSLINCSKLQIFNLGHNQISDVFPFWLQNLPELQVLVLRSNKFYGPIWHLNKSPGFLKLGFMELAFNYFNGSLPSEYFTNWGSMMVNDVDGKTTTFTYLKVMSSKYLVQCYRMEVINKGVEMENDKISIIFKSIDLSNNRFDGEIPSSIGNLQAVVVLNSSSNRFTGPIPSSIGNIREVESLDHSNNKLIGRIPQQLTNLSFLAYLNLSQNQLTGQIPQGKQFDTFSNSSFKENPRLCGSPLSKKCEPKAKETPISYQRKVQIDFNWKEVVMGYGCGFVVGSVIGYVLIFRQGLAGLFWRSFIGRYIYERW</sequence>
<keyword evidence="6" id="KW-0677">Repeat</keyword>
<dbReference type="InterPro" id="IPR032675">
    <property type="entry name" value="LRR_dom_sf"/>
</dbReference>
<dbReference type="PANTHER" id="PTHR27004:SF460">
    <property type="entry name" value="RECEPTOR-LIKE PROTEIN 33"/>
    <property type="match status" value="1"/>
</dbReference>
<evidence type="ECO:0000256" key="11">
    <source>
        <dbReference type="SAM" id="Phobius"/>
    </source>
</evidence>
<dbReference type="RefSeq" id="XP_060668127.1">
    <property type="nucleotide sequence ID" value="XM_060812144.1"/>
</dbReference>
<evidence type="ECO:0000256" key="8">
    <source>
        <dbReference type="ARBA" id="ARBA00023136"/>
    </source>
</evidence>
<keyword evidence="9" id="KW-0675">Receptor</keyword>
<dbReference type="Gene3D" id="3.80.10.10">
    <property type="entry name" value="Ribonuclease Inhibitor"/>
    <property type="match status" value="1"/>
</dbReference>
<evidence type="ECO:0000256" key="1">
    <source>
        <dbReference type="ARBA" id="ARBA00004251"/>
    </source>
</evidence>
<keyword evidence="5 11" id="KW-0812">Transmembrane</keyword>
<dbReference type="Proteomes" id="UP001652623">
    <property type="component" value="Chromosome 10"/>
</dbReference>
<evidence type="ECO:0000313" key="13">
    <source>
        <dbReference type="RefSeq" id="XP_060668127.1"/>
    </source>
</evidence>
<evidence type="ECO:0000256" key="6">
    <source>
        <dbReference type="ARBA" id="ARBA00022737"/>
    </source>
</evidence>
<proteinExistence type="inferred from homology"/>
<accession>A0ABM3ZUI0</accession>
<dbReference type="Pfam" id="PF00560">
    <property type="entry name" value="LRR_1"/>
    <property type="match status" value="4"/>
</dbReference>
<dbReference type="SUPFAM" id="SSF52058">
    <property type="entry name" value="L domain-like"/>
    <property type="match status" value="1"/>
</dbReference>
<keyword evidence="8 11" id="KW-0472">Membrane</keyword>
<evidence type="ECO:0000256" key="2">
    <source>
        <dbReference type="ARBA" id="ARBA00009592"/>
    </source>
</evidence>
<gene>
    <name evidence="13" type="primary">LOC132799692</name>
</gene>
<protein>
    <submittedName>
        <fullName evidence="13">Receptor-like protein 33</fullName>
    </submittedName>
</protein>
<keyword evidence="4" id="KW-0433">Leucine-rich repeat</keyword>
<dbReference type="PANTHER" id="PTHR27004">
    <property type="entry name" value="RECEPTOR-LIKE PROTEIN 12 ISOFORM X1"/>
    <property type="match status" value="1"/>
</dbReference>
<evidence type="ECO:0000313" key="12">
    <source>
        <dbReference type="Proteomes" id="UP001652623"/>
    </source>
</evidence>
<keyword evidence="7 11" id="KW-1133">Transmembrane helix</keyword>
<keyword evidence="3" id="KW-1003">Cell membrane</keyword>
<dbReference type="Pfam" id="PF13855">
    <property type="entry name" value="LRR_8"/>
    <property type="match status" value="1"/>
</dbReference>
<evidence type="ECO:0000256" key="5">
    <source>
        <dbReference type="ARBA" id="ARBA00022692"/>
    </source>
</evidence>
<evidence type="ECO:0000256" key="10">
    <source>
        <dbReference type="ARBA" id="ARBA00023180"/>
    </source>
</evidence>
<evidence type="ECO:0000256" key="3">
    <source>
        <dbReference type="ARBA" id="ARBA00022475"/>
    </source>
</evidence>
<dbReference type="InterPro" id="IPR001611">
    <property type="entry name" value="Leu-rich_rpt"/>
</dbReference>
<evidence type="ECO:0000256" key="9">
    <source>
        <dbReference type="ARBA" id="ARBA00023170"/>
    </source>
</evidence>
<reference evidence="13" key="1">
    <citation type="submission" date="2025-08" db="UniProtKB">
        <authorList>
            <consortium name="RefSeq"/>
        </authorList>
    </citation>
    <scope>IDENTIFICATION</scope>
    <source>
        <tissue evidence="13">Seedling</tissue>
    </source>
</reference>
<keyword evidence="12" id="KW-1185">Reference proteome</keyword>
<comment type="subcellular location">
    <subcellularLocation>
        <location evidence="1">Cell membrane</location>
        <topology evidence="1">Single-pass type I membrane protein</topology>
    </subcellularLocation>
</comment>
<evidence type="ECO:0000256" key="4">
    <source>
        <dbReference type="ARBA" id="ARBA00022614"/>
    </source>
</evidence>